<evidence type="ECO:0000313" key="2">
    <source>
        <dbReference type="EMBL" id="AQT67183.1"/>
    </source>
</evidence>
<dbReference type="EMBL" id="CP019791">
    <property type="protein sequence ID" value="AQT67183.1"/>
    <property type="molecule type" value="Genomic_DNA"/>
</dbReference>
<name>A0A1U9NGX3_9BACT</name>
<proteinExistence type="predicted"/>
<dbReference type="KEGG" id="alus:STSP2_00326"/>
<sequence length="175" mass="19693">MPPPPKTRTAYILHSHKRLVNCFSHLLNASLLICHPWEGRNPESITSTPVRSHRQRSNAPTCHPKPDLGSREQIAKPHPTNNLNSTSKTACNQTNRKRRLSRERPGLAGRISTTTTSPHLPHQNPCTDPLHRTDHQTTFHPRTASQDHPELPFLRLPSPSSLHCVFAQQPEAQPP</sequence>
<dbReference type="AlphaFoldDB" id="A0A1U9NGX3"/>
<evidence type="ECO:0000256" key="1">
    <source>
        <dbReference type="SAM" id="MobiDB-lite"/>
    </source>
</evidence>
<feature type="region of interest" description="Disordered" evidence="1">
    <location>
        <begin position="44"/>
        <end position="150"/>
    </location>
</feature>
<protein>
    <submittedName>
        <fullName evidence="2">Uncharacterized protein</fullName>
    </submittedName>
</protein>
<accession>A0A1U9NGX3</accession>
<reference evidence="3" key="1">
    <citation type="submission" date="2017-02" db="EMBL/GenBank/DDBJ databases">
        <title>Comparative genomics and description of representatives of a novel lineage of planctomycetes thriving in anoxic sediments.</title>
        <authorList>
            <person name="Spring S."/>
            <person name="Bunk B."/>
            <person name="Sproer C."/>
        </authorList>
    </citation>
    <scope>NUCLEOTIDE SEQUENCE [LARGE SCALE GENOMIC DNA]</scope>
    <source>
        <strain evidence="3">ST-NAGAB-D1</strain>
    </source>
</reference>
<feature type="compositionally biased region" description="Basic and acidic residues" evidence="1">
    <location>
        <begin position="64"/>
        <end position="75"/>
    </location>
</feature>
<dbReference type="Proteomes" id="UP000189674">
    <property type="component" value="Chromosome"/>
</dbReference>
<evidence type="ECO:0000313" key="3">
    <source>
        <dbReference type="Proteomes" id="UP000189674"/>
    </source>
</evidence>
<gene>
    <name evidence="2" type="ORF">STSP2_00326</name>
</gene>
<organism evidence="2 3">
    <name type="scientific">Anaerohalosphaera lusitana</name>
    <dbReference type="NCBI Taxonomy" id="1936003"/>
    <lineage>
        <taxon>Bacteria</taxon>
        <taxon>Pseudomonadati</taxon>
        <taxon>Planctomycetota</taxon>
        <taxon>Phycisphaerae</taxon>
        <taxon>Sedimentisphaerales</taxon>
        <taxon>Anaerohalosphaeraceae</taxon>
        <taxon>Anaerohalosphaera</taxon>
    </lineage>
</organism>
<keyword evidence="3" id="KW-1185">Reference proteome</keyword>
<feature type="compositionally biased region" description="Polar residues" evidence="1">
    <location>
        <begin position="79"/>
        <end position="94"/>
    </location>
</feature>